<reference evidence="1 2" key="1">
    <citation type="journal article" date="2020" name="J. Phycol.">
        <title>Comparative genome analysis reveals Cyanidiococcus gen. nov., a new extremophilic red algal genus sister to Cyanidioschyzon (Cyanidioschyzonaceae, Rhodophyta).</title>
        <authorList>
            <person name="Liu S.-L."/>
            <person name="Chiang Y.-R."/>
            <person name="Yoon H.S."/>
            <person name="Fu H.-Y."/>
        </authorList>
    </citation>
    <scope>NUCLEOTIDE SEQUENCE [LARGE SCALE GENOMIC DNA]</scope>
    <source>
        <strain evidence="1 2">THAL066</strain>
    </source>
</reference>
<accession>A0A7J7IK52</accession>
<sequence length="192" mass="21588">MSPLIEQRIRQRPPRLHQVRHFHREATLQFHQSRGLDSRGLFGSDGRRRALAAFHLFELSAWIYQQILLSHLEKIEPEIDLLLGRLRSQLRQAQLAFKELLSFGLAWILANSGHAAEAAMLGNAAVHGAQIGLAERLARVRRTAAALIERAYGSPDAYRLNQGSRQRPEDGVSVSCVPNGGRALSMLIFQQR</sequence>
<proteinExistence type="predicted"/>
<evidence type="ECO:0000313" key="2">
    <source>
        <dbReference type="Proteomes" id="UP000530660"/>
    </source>
</evidence>
<protein>
    <submittedName>
        <fullName evidence="1">Uncharacterized protein</fullName>
    </submittedName>
</protein>
<dbReference type="EMBL" id="VWRR01000006">
    <property type="protein sequence ID" value="KAF6003463.1"/>
    <property type="molecule type" value="Genomic_DNA"/>
</dbReference>
<dbReference type="AlphaFoldDB" id="A0A7J7IK52"/>
<evidence type="ECO:0000313" key="1">
    <source>
        <dbReference type="EMBL" id="KAF6003463.1"/>
    </source>
</evidence>
<name>A0A7J7IK52_9RHOD</name>
<gene>
    <name evidence="1" type="ORF">F1559_000540</name>
</gene>
<comment type="caution">
    <text evidence="1">The sequence shown here is derived from an EMBL/GenBank/DDBJ whole genome shotgun (WGS) entry which is preliminary data.</text>
</comment>
<organism evidence="1 2">
    <name type="scientific">Cyanidiococcus yangmingshanensis</name>
    <dbReference type="NCBI Taxonomy" id="2690220"/>
    <lineage>
        <taxon>Eukaryota</taxon>
        <taxon>Rhodophyta</taxon>
        <taxon>Bangiophyceae</taxon>
        <taxon>Cyanidiales</taxon>
        <taxon>Cyanidiaceae</taxon>
        <taxon>Cyanidiococcus</taxon>
    </lineage>
</organism>
<keyword evidence="2" id="KW-1185">Reference proteome</keyword>
<dbReference type="Proteomes" id="UP000530660">
    <property type="component" value="Unassembled WGS sequence"/>
</dbReference>
<dbReference type="OrthoDB" id="10684560at2759"/>